<dbReference type="GO" id="GO:0009279">
    <property type="term" value="C:cell outer membrane"/>
    <property type="evidence" value="ECO:0007669"/>
    <property type="project" value="InterPro"/>
</dbReference>
<keyword evidence="1" id="KW-0732">Signal</keyword>
<gene>
    <name evidence="2" type="ORF">SAMN02745205_00462</name>
</gene>
<dbReference type="InterPro" id="IPR036777">
    <property type="entry name" value="Channel_Tsx-like_sf"/>
</dbReference>
<dbReference type="EMBL" id="FUWL01000004">
    <property type="protein sequence ID" value="SJZ35551.1"/>
    <property type="molecule type" value="Genomic_DNA"/>
</dbReference>
<protein>
    <recommendedName>
        <fullName evidence="4">DUF5020 domain-containing protein</fullName>
    </recommendedName>
</protein>
<name>A0A1T4JZG5_PORCN</name>
<evidence type="ECO:0000313" key="2">
    <source>
        <dbReference type="EMBL" id="SJZ35551.1"/>
    </source>
</evidence>
<sequence length="232" mass="26667">MKKLFAIVALLVASIGVANAQNVQAHYNVGKRIDKTNQETHSPMILTIENLSFDKWGQTFYFVDLELGEKIMDCAYLEIARELKFWKAPIAFHVEYNGGISKYAPMNHTYLGGVSYLWAKNGNAFNLSMMYRHDQGFNKPHNMQLTGVWSWTSWNRVFTLNGFADLWTTDLGEKGNVTFLAEPQAWINLNQFVGVSDDFNLSIGTEVRLAYNFINKDKFWVRPSLALKWTFK</sequence>
<dbReference type="RefSeq" id="WP_025837246.1">
    <property type="nucleotide sequence ID" value="NZ_FUWL01000004.1"/>
</dbReference>
<proteinExistence type="predicted"/>
<dbReference type="AlphaFoldDB" id="A0A1T4JZG5"/>
<feature type="chain" id="PRO_5010581724" description="DUF5020 domain-containing protein" evidence="1">
    <location>
        <begin position="21"/>
        <end position="232"/>
    </location>
</feature>
<feature type="signal peptide" evidence="1">
    <location>
        <begin position="1"/>
        <end position="20"/>
    </location>
</feature>
<dbReference type="Pfam" id="PF16412">
    <property type="entry name" value="DUF5020"/>
    <property type="match status" value="1"/>
</dbReference>
<reference evidence="2 3" key="1">
    <citation type="submission" date="2017-02" db="EMBL/GenBank/DDBJ databases">
        <authorList>
            <person name="Peterson S.W."/>
        </authorList>
    </citation>
    <scope>NUCLEOTIDE SEQUENCE [LARGE SCALE GENOMIC DNA]</scope>
    <source>
        <strain evidence="2 3">ATCC 700135</strain>
    </source>
</reference>
<evidence type="ECO:0000313" key="3">
    <source>
        <dbReference type="Proteomes" id="UP000189956"/>
    </source>
</evidence>
<accession>A0A1T4JZG5</accession>
<dbReference type="Proteomes" id="UP000189956">
    <property type="component" value="Unassembled WGS sequence"/>
</dbReference>
<dbReference type="SUPFAM" id="SSF111364">
    <property type="entry name" value="Tsx-like channel"/>
    <property type="match status" value="1"/>
</dbReference>
<evidence type="ECO:0008006" key="4">
    <source>
        <dbReference type="Google" id="ProtNLM"/>
    </source>
</evidence>
<evidence type="ECO:0000256" key="1">
    <source>
        <dbReference type="SAM" id="SignalP"/>
    </source>
</evidence>
<organism evidence="2 3">
    <name type="scientific">Porphyromonas cangingivalis</name>
    <dbReference type="NCBI Taxonomy" id="36874"/>
    <lineage>
        <taxon>Bacteria</taxon>
        <taxon>Pseudomonadati</taxon>
        <taxon>Bacteroidota</taxon>
        <taxon>Bacteroidia</taxon>
        <taxon>Bacteroidales</taxon>
        <taxon>Porphyromonadaceae</taxon>
        <taxon>Porphyromonas</taxon>
    </lineage>
</organism>